<dbReference type="Gene3D" id="2.60.120.200">
    <property type="match status" value="1"/>
</dbReference>
<dbReference type="RefSeq" id="YP_010000071.1">
    <property type="nucleotide sequence ID" value="NC_053012.1"/>
</dbReference>
<dbReference type="InterPro" id="IPR013320">
    <property type="entry name" value="ConA-like_dom_sf"/>
</dbReference>
<evidence type="ECO:0000313" key="1">
    <source>
        <dbReference type="EMBL" id="QGF20881.1"/>
    </source>
</evidence>
<dbReference type="Proteomes" id="UP000345177">
    <property type="component" value="Segment"/>
</dbReference>
<dbReference type="GeneID" id="62682711"/>
<reference evidence="1 2" key="1">
    <citation type="submission" date="2019-09" db="EMBL/GenBank/DDBJ databases">
        <title>Transcriptional response of Serratia to Siphovirus infection.</title>
        <authorList>
            <person name="Malone L.M."/>
            <person name="Fineran P.C."/>
        </authorList>
    </citation>
    <scope>NUCLEOTIDE SEQUENCE [LARGE SCALE GENOMIC DNA]</scope>
</reference>
<dbReference type="KEGG" id="vg:62682711"/>
<name>A0A5Q2F5D7_9CAUD</name>
<evidence type="ECO:0008006" key="3">
    <source>
        <dbReference type="Google" id="ProtNLM"/>
    </source>
</evidence>
<proteinExistence type="predicted"/>
<keyword evidence="2" id="KW-1185">Reference proteome</keyword>
<evidence type="ECO:0000313" key="2">
    <source>
        <dbReference type="Proteomes" id="UP000345177"/>
    </source>
</evidence>
<accession>A0A5Q2F5D7</accession>
<organism evidence="1 2">
    <name type="scientific">Serratia phage JS26</name>
    <dbReference type="NCBI Taxonomy" id="2315217"/>
    <lineage>
        <taxon>Viruses</taxon>
        <taxon>Duplodnaviria</taxon>
        <taxon>Heunggongvirae</taxon>
        <taxon>Uroviricota</taxon>
        <taxon>Caudoviricetes</taxon>
        <taxon>Casjensviridae</taxon>
        <taxon>Dunedinvirus</taxon>
        <taxon>Dunedinvirus JS26</taxon>
    </lineage>
</organism>
<dbReference type="SUPFAM" id="SSF49899">
    <property type="entry name" value="Concanavalin A-like lectins/glucanases"/>
    <property type="match status" value="1"/>
</dbReference>
<protein>
    <recommendedName>
        <fullName evidence="3">Virion structural protein</fullName>
    </recommendedName>
</protein>
<dbReference type="EMBL" id="MN505213">
    <property type="protein sequence ID" value="QGF20881.1"/>
    <property type="molecule type" value="Genomic_DNA"/>
</dbReference>
<sequence length="320" mass="35581">MPSLFFDGFEQFDQSRDYNAQMRKADYTITGQVYTGAGRRNGKCMTTYRSSISRSVNWVDNILSFGFAMKHTARGGICSLGSINFVLDADDGAPRFLTAKGITLPILSRWYYFEVEANKATRTISFYINGKLDGQATLPDNLIDEDHPTITLNAFNAKPSLIDDKLQDNATRMYDDFYIYNGARLSPVQITTRLPTSDIQTQWRVLPDDITHFKAVGTVPTDELNRYIITHVNNAVDEFGSTQKLPDANPVVAVGALGLVRSATADMCSIDFKVGQRIMNVGNLTPTWHYRYVNWMTDPAVDTPASVEAATLSLIAGIGR</sequence>